<gene>
    <name evidence="1" type="ORF">PR048_033063</name>
</gene>
<dbReference type="Proteomes" id="UP001159363">
    <property type="component" value="Chromosome 16"/>
</dbReference>
<dbReference type="EMBL" id="JARBHB010000017">
    <property type="protein sequence ID" value="KAJ8865543.1"/>
    <property type="molecule type" value="Genomic_DNA"/>
</dbReference>
<protein>
    <submittedName>
        <fullName evidence="1">Uncharacterized protein</fullName>
    </submittedName>
</protein>
<keyword evidence="2" id="KW-1185">Reference proteome</keyword>
<name>A0ABQ9G2I3_9NEOP</name>
<proteinExistence type="predicted"/>
<comment type="caution">
    <text evidence="1">The sequence shown here is derived from an EMBL/GenBank/DDBJ whole genome shotgun (WGS) entry which is preliminary data.</text>
</comment>
<sequence length="193" mass="21855">MKGREILEIPEKTRRPGASFVTIPTREGQGLSDLARDGIRFALVECHRSPHFQLNNAWKKQCCIRCLEEAVLYTVLGRSSAVYSAWKKQCCIQCLEEAVLYTVLGRSSVVYGAWKKQCCIRCLEEAVLYTVLGRSSVVYGAWMKQCCIRCLEEAVLYTVLGRSSVEVERNGVAVVRGVLKEHNSRRLKLAFFL</sequence>
<evidence type="ECO:0000313" key="1">
    <source>
        <dbReference type="EMBL" id="KAJ8865543.1"/>
    </source>
</evidence>
<evidence type="ECO:0000313" key="2">
    <source>
        <dbReference type="Proteomes" id="UP001159363"/>
    </source>
</evidence>
<organism evidence="1 2">
    <name type="scientific">Dryococelus australis</name>
    <dbReference type="NCBI Taxonomy" id="614101"/>
    <lineage>
        <taxon>Eukaryota</taxon>
        <taxon>Metazoa</taxon>
        <taxon>Ecdysozoa</taxon>
        <taxon>Arthropoda</taxon>
        <taxon>Hexapoda</taxon>
        <taxon>Insecta</taxon>
        <taxon>Pterygota</taxon>
        <taxon>Neoptera</taxon>
        <taxon>Polyneoptera</taxon>
        <taxon>Phasmatodea</taxon>
        <taxon>Verophasmatodea</taxon>
        <taxon>Anareolatae</taxon>
        <taxon>Phasmatidae</taxon>
        <taxon>Eurycanthinae</taxon>
        <taxon>Dryococelus</taxon>
    </lineage>
</organism>
<reference evidence="1 2" key="1">
    <citation type="submission" date="2023-02" db="EMBL/GenBank/DDBJ databases">
        <title>LHISI_Scaffold_Assembly.</title>
        <authorList>
            <person name="Stuart O.P."/>
            <person name="Cleave R."/>
            <person name="Magrath M.J.L."/>
            <person name="Mikheyev A.S."/>
        </authorList>
    </citation>
    <scope>NUCLEOTIDE SEQUENCE [LARGE SCALE GENOMIC DNA]</scope>
    <source>
        <strain evidence="1">Daus_M_001</strain>
        <tissue evidence="1">Leg muscle</tissue>
    </source>
</reference>
<accession>A0ABQ9G2I3</accession>